<dbReference type="Gene3D" id="3.30.565.10">
    <property type="entry name" value="Histidine kinase-like ATPase, C-terminal domain"/>
    <property type="match status" value="1"/>
</dbReference>
<dbReference type="Proteomes" id="UP000008726">
    <property type="component" value="Segment"/>
</dbReference>
<dbReference type="RefSeq" id="YP_009011430.1">
    <property type="nucleotide sequence ID" value="NC_023688.1"/>
</dbReference>
<gene>
    <name evidence="1" type="primary">rIIA</name>
    <name evidence="1" type="ORF">PX29p001</name>
</gene>
<sequence>MRIHQEETEIFGSIEQSAGFKILASAKAFKILSSSLYKYKQRAIIRELCCNAVDGHIALKRSGVEPRSTFDVTLPSMLNQQFSVRDYGIGLCQEDIEGLYSTYFASTKANSNDEIGGFGLGSKSPFAYTDTFTVTSWFGGKKMVFSAFMKNGEPQIMKMYEEDTTEPTGVEVTVPVSNDMNTWEDEAKRVFCSFDIYRPRFVGKPITVNYLNFDKDGICHIEGSYGNRPMHSNGVYAVMGGVVYPIPSEYWNDSMIGLYASRKVYYVRFEIGELDMTPSREELSLDPETIASIQKRMRILNKVHDDQIAEEFAKCKDIRELHSRLINRFPTDVWNRMVQNVVFHKKTIKDWKQKFSSFERPYPDLPVVRASVSAGTVRKVKQRWHGGHDVSFGANFRPIIINDMKTGAAEVMYGLYRLNKFPVDGAYVYDVFSDAPIDDKNPKSKKTGKANRENMIEYLKYFPKRITKGKVILLSKVRAEILKAMKDAGHTQVKKRTGKATNVIKIENGGSSEVQMYVEDIDDLKDVLWCGTEYSALRIVTPTITTETLKNGKTRDKYESWKSANTFDERIIKEWSKLEKKTIYVFKNQHWARAHKNSDIQQLEEKMIVDYTTKLIDNLTHDDFGVTVNERWISRLASNTITKPLTDNLCGTTGSRSDTGLFMSRMANARPKLVGTKSVETLDVIVRRLEKEAHDRAYIKVHEFERNNPLIIAYLNQIYDVKDTIAADIVKIAK</sequence>
<keyword evidence="2" id="KW-1185">Reference proteome</keyword>
<dbReference type="OrthoDB" id="288at10239"/>
<dbReference type="InterPro" id="IPR036890">
    <property type="entry name" value="HATPase_C_sf"/>
</dbReference>
<dbReference type="KEGG" id="vg:18560257"/>
<dbReference type="SUPFAM" id="SSF55874">
    <property type="entry name" value="ATPase domain of HSP90 chaperone/DNA topoisomerase II/histidine kinase"/>
    <property type="match status" value="1"/>
</dbReference>
<name>E5DQR4_9CAUD</name>
<accession>E5DQR4</accession>
<organism evidence="1 2">
    <name type="scientific">Aeromonas phage PX29</name>
    <dbReference type="NCBI Taxonomy" id="926067"/>
    <lineage>
        <taxon>Viruses</taxon>
        <taxon>Duplodnaviria</taxon>
        <taxon>Heunggongvirae</taxon>
        <taxon>Uroviricota</taxon>
        <taxon>Caudoviricetes</taxon>
        <taxon>Pantevenvirales</taxon>
        <taxon>Straboviridae</taxon>
        <taxon>Angelvirus</taxon>
        <taxon>Angelvirus px29</taxon>
    </lineage>
</organism>
<evidence type="ECO:0000313" key="1">
    <source>
        <dbReference type="EMBL" id="ADQ52720.1"/>
    </source>
</evidence>
<protein>
    <submittedName>
        <fullName evidence="1">RIIA protector from prophage-induced early lysis</fullName>
    </submittedName>
</protein>
<dbReference type="EMBL" id="GU396103">
    <property type="protein sequence ID" value="ADQ52720.1"/>
    <property type="molecule type" value="Genomic_DNA"/>
</dbReference>
<evidence type="ECO:0000313" key="2">
    <source>
        <dbReference type="Proteomes" id="UP000008726"/>
    </source>
</evidence>
<reference evidence="1 2" key="1">
    <citation type="journal article" date="2010" name="Virol. J.">
        <title>Genomes of the T4-related bacteriophages as windows on microbial genome evolution.</title>
        <authorList>
            <person name="Petrov V.M."/>
            <person name="Ratnayaka S."/>
            <person name="Nolan J.M."/>
            <person name="Miller E.S."/>
            <person name="Karam J.D."/>
        </authorList>
    </citation>
    <scope>NUCLEOTIDE SEQUENCE [LARGE SCALE GENOMIC DNA]</scope>
</reference>
<proteinExistence type="predicted"/>
<dbReference type="GeneID" id="18560257"/>